<sequence length="351" mass="39193">MPMTNDPDQQPALSFSEDDGNEPGSSSKATNSKRGSRGPSFKRGPPKGYIHSIEQRWHQVECILATIMESPRAQDIINDLRGDPFANGILNRVQAGPYGSRSVVGQQPDMGHENFYASSLEGSDTHPAMEDRRSRRQSRVSREIVSQGKAIHPTAMATPTKEWQEQLARKLAYGNQWAAYPNASMSPISRSSSSAGGSKDPARTRRRLDYAGQPSALSHDPQNWDNLYTLTDASQAGEPNTVDETAETFGHLSVDEHQEFRYHGPASGLPLLAQSRRKTGDGQQENRIWKFNQADVNPEVSSQDPTQEEEDASVQLPSPDMQAHLLRLYFTYVHPFFPVVHKQDFLYHYNS</sequence>
<proteinExistence type="predicted"/>
<evidence type="ECO:0000256" key="3">
    <source>
        <dbReference type="ARBA" id="ARBA00023015"/>
    </source>
</evidence>
<dbReference type="InterPro" id="IPR051615">
    <property type="entry name" value="Transcr_Regulatory_Elem"/>
</dbReference>
<dbReference type="AlphaFoldDB" id="A0A1M2W7U9"/>
<evidence type="ECO:0000256" key="4">
    <source>
        <dbReference type="ARBA" id="ARBA00023125"/>
    </source>
</evidence>
<feature type="region of interest" description="Disordered" evidence="7">
    <location>
        <begin position="290"/>
        <end position="315"/>
    </location>
</feature>
<keyword evidence="5" id="KW-0804">Transcription</keyword>
<dbReference type="Proteomes" id="UP000184267">
    <property type="component" value="Unassembled WGS sequence"/>
</dbReference>
<feature type="region of interest" description="Disordered" evidence="7">
    <location>
        <begin position="184"/>
        <end position="203"/>
    </location>
</feature>
<name>A0A1M2W7U9_TRAPU</name>
<organism evidence="8 9">
    <name type="scientific">Trametes pubescens</name>
    <name type="common">White-rot fungus</name>
    <dbReference type="NCBI Taxonomy" id="154538"/>
    <lineage>
        <taxon>Eukaryota</taxon>
        <taxon>Fungi</taxon>
        <taxon>Dikarya</taxon>
        <taxon>Basidiomycota</taxon>
        <taxon>Agaricomycotina</taxon>
        <taxon>Agaricomycetes</taxon>
        <taxon>Polyporales</taxon>
        <taxon>Polyporaceae</taxon>
        <taxon>Trametes</taxon>
    </lineage>
</organism>
<dbReference type="STRING" id="154538.A0A1M2W7U9"/>
<keyword evidence="4" id="KW-0238">DNA-binding</keyword>
<keyword evidence="1" id="KW-0479">Metal-binding</keyword>
<dbReference type="PANTHER" id="PTHR31313">
    <property type="entry name" value="TY1 ENHANCER ACTIVATOR"/>
    <property type="match status" value="1"/>
</dbReference>
<dbReference type="OrthoDB" id="2123952at2759"/>
<feature type="region of interest" description="Disordered" evidence="7">
    <location>
        <begin position="115"/>
        <end position="163"/>
    </location>
</feature>
<keyword evidence="6" id="KW-0539">Nucleus</keyword>
<evidence type="ECO:0000313" key="8">
    <source>
        <dbReference type="EMBL" id="OJT15934.1"/>
    </source>
</evidence>
<comment type="caution">
    <text evidence="8">The sequence shown here is derived from an EMBL/GenBank/DDBJ whole genome shotgun (WGS) entry which is preliminary data.</text>
</comment>
<evidence type="ECO:0000313" key="9">
    <source>
        <dbReference type="Proteomes" id="UP000184267"/>
    </source>
</evidence>
<gene>
    <name evidence="8" type="ORF">TRAPUB_13358</name>
</gene>
<keyword evidence="2" id="KW-0862">Zinc</keyword>
<accession>A0A1M2W7U9</accession>
<protein>
    <submittedName>
        <fullName evidence="8">Uncharacterized protein</fullName>
    </submittedName>
</protein>
<reference evidence="8 9" key="1">
    <citation type="submission" date="2016-10" db="EMBL/GenBank/DDBJ databases">
        <title>Genome sequence of the basidiomycete white-rot fungus Trametes pubescens.</title>
        <authorList>
            <person name="Makela M.R."/>
            <person name="Granchi Z."/>
            <person name="Peng M."/>
            <person name="De Vries R.P."/>
            <person name="Grigoriev I."/>
            <person name="Riley R."/>
            <person name="Hilden K."/>
        </authorList>
    </citation>
    <scope>NUCLEOTIDE SEQUENCE [LARGE SCALE GENOMIC DNA]</scope>
    <source>
        <strain evidence="8 9">FBCC735</strain>
    </source>
</reference>
<dbReference type="CDD" id="cd12148">
    <property type="entry name" value="fungal_TF_MHR"/>
    <property type="match status" value="1"/>
</dbReference>
<evidence type="ECO:0000256" key="7">
    <source>
        <dbReference type="SAM" id="MobiDB-lite"/>
    </source>
</evidence>
<dbReference type="GO" id="GO:0046872">
    <property type="term" value="F:metal ion binding"/>
    <property type="evidence" value="ECO:0007669"/>
    <property type="project" value="UniProtKB-KW"/>
</dbReference>
<evidence type="ECO:0000256" key="2">
    <source>
        <dbReference type="ARBA" id="ARBA00022833"/>
    </source>
</evidence>
<keyword evidence="9" id="KW-1185">Reference proteome</keyword>
<dbReference type="PANTHER" id="PTHR31313:SF78">
    <property type="entry name" value="TRANSCRIPTION FACTOR DOMAIN-CONTAINING PROTEIN"/>
    <property type="match status" value="1"/>
</dbReference>
<feature type="compositionally biased region" description="Polar residues" evidence="7">
    <location>
        <begin position="23"/>
        <end position="33"/>
    </location>
</feature>
<feature type="compositionally biased region" description="Basic and acidic residues" evidence="7">
    <location>
        <begin position="123"/>
        <end position="133"/>
    </location>
</feature>
<dbReference type="GO" id="GO:0003677">
    <property type="term" value="F:DNA binding"/>
    <property type="evidence" value="ECO:0007669"/>
    <property type="project" value="UniProtKB-KW"/>
</dbReference>
<keyword evidence="3" id="KW-0805">Transcription regulation</keyword>
<feature type="compositionally biased region" description="Polar residues" evidence="7">
    <location>
        <begin position="1"/>
        <end position="13"/>
    </location>
</feature>
<evidence type="ECO:0000256" key="6">
    <source>
        <dbReference type="ARBA" id="ARBA00023242"/>
    </source>
</evidence>
<dbReference type="EMBL" id="MNAD01000072">
    <property type="protein sequence ID" value="OJT15934.1"/>
    <property type="molecule type" value="Genomic_DNA"/>
</dbReference>
<evidence type="ECO:0000256" key="5">
    <source>
        <dbReference type="ARBA" id="ARBA00023163"/>
    </source>
</evidence>
<evidence type="ECO:0000256" key="1">
    <source>
        <dbReference type="ARBA" id="ARBA00022723"/>
    </source>
</evidence>
<feature type="region of interest" description="Disordered" evidence="7">
    <location>
        <begin position="1"/>
        <end position="48"/>
    </location>
</feature>
<feature type="compositionally biased region" description="Low complexity" evidence="7">
    <location>
        <begin position="184"/>
        <end position="198"/>
    </location>
</feature>